<dbReference type="OrthoDB" id="8909511at2"/>
<evidence type="ECO:0000313" key="1">
    <source>
        <dbReference type="EMBL" id="THJ32408.1"/>
    </source>
</evidence>
<comment type="caution">
    <text evidence="1">The sequence shown here is derived from an EMBL/GenBank/DDBJ whole genome shotgun (WGS) entry which is preliminary data.</text>
</comment>
<sequence>MFSSTFANELARLVFQAVPIAGIADNAAASAETQLFVALHRADPGAAGTQATSEANYTGYARVPVIRTSTGWTVNNNVVRPAATVEFPEMTGGAEQTITHITVGTTLAGAGRVYFRGAIAPTIECKVGVVPRLRDTTTITLLTAAP</sequence>
<dbReference type="EMBL" id="SSWX01000015">
    <property type="protein sequence ID" value="THJ32408.1"/>
    <property type="molecule type" value="Genomic_DNA"/>
</dbReference>
<dbReference type="Pfam" id="PF23140">
    <property type="entry name" value="Gp80"/>
    <property type="match status" value="1"/>
</dbReference>
<proteinExistence type="predicted"/>
<protein>
    <submittedName>
        <fullName evidence="1">Uncharacterized protein</fullName>
    </submittedName>
</protein>
<dbReference type="RefSeq" id="WP_136406905.1">
    <property type="nucleotide sequence ID" value="NZ_SSWX01000015.1"/>
</dbReference>
<reference evidence="1 2" key="1">
    <citation type="submission" date="2019-04" db="EMBL/GenBank/DDBJ databases">
        <title>Lampropedia sp YIM MLB12 draf genome.</title>
        <authorList>
            <person name="Wang Y.-X."/>
        </authorList>
    </citation>
    <scope>NUCLEOTIDE SEQUENCE [LARGE SCALE GENOMIC DNA]</scope>
    <source>
        <strain evidence="1 2">YIM MLB12</strain>
    </source>
</reference>
<accession>A0A4S5BRD6</accession>
<keyword evidence="2" id="KW-1185">Reference proteome</keyword>
<dbReference type="InterPro" id="IPR056908">
    <property type="entry name" value="Gp80-like"/>
</dbReference>
<dbReference type="AlphaFoldDB" id="A0A4S5BRD6"/>
<organism evidence="1 2">
    <name type="scientific">Lampropedia aestuarii</name>
    <dbReference type="NCBI Taxonomy" id="2562762"/>
    <lineage>
        <taxon>Bacteria</taxon>
        <taxon>Pseudomonadati</taxon>
        <taxon>Pseudomonadota</taxon>
        <taxon>Betaproteobacteria</taxon>
        <taxon>Burkholderiales</taxon>
        <taxon>Comamonadaceae</taxon>
        <taxon>Lampropedia</taxon>
    </lineage>
</organism>
<dbReference type="Proteomes" id="UP000306236">
    <property type="component" value="Unassembled WGS sequence"/>
</dbReference>
<evidence type="ECO:0000313" key="2">
    <source>
        <dbReference type="Proteomes" id="UP000306236"/>
    </source>
</evidence>
<gene>
    <name evidence="1" type="ORF">E8K88_11960</name>
</gene>
<name>A0A4S5BRD6_9BURK</name>